<proteinExistence type="predicted"/>
<accession>A0A7J5Y337</accession>
<evidence type="ECO:0000256" key="1">
    <source>
        <dbReference type="SAM" id="MobiDB-lite"/>
    </source>
</evidence>
<name>A0A7J5Y337_DISMA</name>
<feature type="region of interest" description="Disordered" evidence="1">
    <location>
        <begin position="244"/>
        <end position="292"/>
    </location>
</feature>
<protein>
    <submittedName>
        <fullName evidence="2">Uncharacterized protein</fullName>
    </submittedName>
</protein>
<comment type="caution">
    <text evidence="2">The sequence shown here is derived from an EMBL/GenBank/DDBJ whole genome shotgun (WGS) entry which is preliminary data.</text>
</comment>
<evidence type="ECO:0000313" key="2">
    <source>
        <dbReference type="EMBL" id="KAF3843846.1"/>
    </source>
</evidence>
<sequence>MGLPPSERGTSQAREMELFPRLDVTFGVCSQDGPQVRLTLKFRRDLWGLQPGWAPARMGPRSDLTLKFRRDLWGLQPGWAPARMGPRSDLTLKFRRDLWGLQRGWAPARMGPRSAGVPSPNLFLAMTLKSYSSPASRPVMSHLQEAVSIGWRNSFILASFLRTSYPSTSLPPLSSGSLQVRVMFFFVTWTVFRSTTGPGTPVSALTAFLMQSVVLRPCVSTSMCSASRSFSSLLHFTSGCGRPLTSAGRRSASPARRITPLLTEASRDTAGVSEGHMGGQKEHQMGSSSSLR</sequence>
<dbReference type="EMBL" id="JAAKFY010000018">
    <property type="protein sequence ID" value="KAF3843846.1"/>
    <property type="molecule type" value="Genomic_DNA"/>
</dbReference>
<keyword evidence="3" id="KW-1185">Reference proteome</keyword>
<feature type="compositionally biased region" description="Low complexity" evidence="1">
    <location>
        <begin position="246"/>
        <end position="257"/>
    </location>
</feature>
<dbReference type="AlphaFoldDB" id="A0A7J5Y337"/>
<reference evidence="2 3" key="1">
    <citation type="submission" date="2020-03" db="EMBL/GenBank/DDBJ databases">
        <title>Dissostichus mawsoni Genome sequencing and assembly.</title>
        <authorList>
            <person name="Park H."/>
        </authorList>
    </citation>
    <scope>NUCLEOTIDE SEQUENCE [LARGE SCALE GENOMIC DNA]</scope>
    <source>
        <strain evidence="2">DM0001</strain>
        <tissue evidence="2">Muscle</tissue>
    </source>
</reference>
<evidence type="ECO:0000313" key="3">
    <source>
        <dbReference type="Proteomes" id="UP000518266"/>
    </source>
</evidence>
<dbReference type="Proteomes" id="UP000518266">
    <property type="component" value="Unassembled WGS sequence"/>
</dbReference>
<organism evidence="2 3">
    <name type="scientific">Dissostichus mawsoni</name>
    <name type="common">Antarctic cod</name>
    <dbReference type="NCBI Taxonomy" id="36200"/>
    <lineage>
        <taxon>Eukaryota</taxon>
        <taxon>Metazoa</taxon>
        <taxon>Chordata</taxon>
        <taxon>Craniata</taxon>
        <taxon>Vertebrata</taxon>
        <taxon>Euteleostomi</taxon>
        <taxon>Actinopterygii</taxon>
        <taxon>Neopterygii</taxon>
        <taxon>Teleostei</taxon>
        <taxon>Neoteleostei</taxon>
        <taxon>Acanthomorphata</taxon>
        <taxon>Eupercaria</taxon>
        <taxon>Perciformes</taxon>
        <taxon>Notothenioidei</taxon>
        <taxon>Nototheniidae</taxon>
        <taxon>Dissostichus</taxon>
    </lineage>
</organism>
<gene>
    <name evidence="2" type="ORF">F7725_002695</name>
</gene>